<protein>
    <submittedName>
        <fullName evidence="1">Uncharacterized protein</fullName>
    </submittedName>
</protein>
<evidence type="ECO:0000313" key="2">
    <source>
        <dbReference type="Proteomes" id="UP000770661"/>
    </source>
</evidence>
<organism evidence="1 2">
    <name type="scientific">Chionoecetes opilio</name>
    <name type="common">Atlantic snow crab</name>
    <name type="synonym">Cancer opilio</name>
    <dbReference type="NCBI Taxonomy" id="41210"/>
    <lineage>
        <taxon>Eukaryota</taxon>
        <taxon>Metazoa</taxon>
        <taxon>Ecdysozoa</taxon>
        <taxon>Arthropoda</taxon>
        <taxon>Crustacea</taxon>
        <taxon>Multicrustacea</taxon>
        <taxon>Malacostraca</taxon>
        <taxon>Eumalacostraca</taxon>
        <taxon>Eucarida</taxon>
        <taxon>Decapoda</taxon>
        <taxon>Pleocyemata</taxon>
        <taxon>Brachyura</taxon>
        <taxon>Eubrachyura</taxon>
        <taxon>Majoidea</taxon>
        <taxon>Majidae</taxon>
        <taxon>Chionoecetes</taxon>
    </lineage>
</organism>
<accession>A0A8J4XUD7</accession>
<proteinExistence type="predicted"/>
<sequence length="153" mass="17003">MRSSVSPERDVEEFSCPNADQPLRYILVPQFLRSSRRLALSPLLRAAMDSLLCETGHTPNVHSPRELEAVAANVDRAGRTDTSLDPKCEMRLRSLHVMSEGDCLRLGPLVRVINEPVMTSSTQDCGCLLLLCAWDPPFQSKPAMLLLHVPKPL</sequence>
<dbReference type="Proteomes" id="UP000770661">
    <property type="component" value="Unassembled WGS sequence"/>
</dbReference>
<comment type="caution">
    <text evidence="1">The sequence shown here is derived from an EMBL/GenBank/DDBJ whole genome shotgun (WGS) entry which is preliminary data.</text>
</comment>
<dbReference type="EMBL" id="JACEEZ010021570">
    <property type="protein sequence ID" value="KAG0713322.1"/>
    <property type="molecule type" value="Genomic_DNA"/>
</dbReference>
<dbReference type="AlphaFoldDB" id="A0A8J4XUD7"/>
<keyword evidence="2" id="KW-1185">Reference proteome</keyword>
<gene>
    <name evidence="1" type="ORF">GWK47_016471</name>
</gene>
<evidence type="ECO:0000313" key="1">
    <source>
        <dbReference type="EMBL" id="KAG0713322.1"/>
    </source>
</evidence>
<name>A0A8J4XUD7_CHIOP</name>
<reference evidence="1" key="1">
    <citation type="submission" date="2020-07" db="EMBL/GenBank/DDBJ databases">
        <title>The High-quality genome of the commercially important snow crab, Chionoecetes opilio.</title>
        <authorList>
            <person name="Jeong J.-H."/>
            <person name="Ryu S."/>
        </authorList>
    </citation>
    <scope>NUCLEOTIDE SEQUENCE</scope>
    <source>
        <strain evidence="1">MADBK_172401_WGS</strain>
        <tissue evidence="1">Digestive gland</tissue>
    </source>
</reference>